<dbReference type="NCBIfam" id="NF033131">
    <property type="entry name" value="vanT-G-Cterm"/>
    <property type="match status" value="1"/>
</dbReference>
<comment type="function">
    <text evidence="4">Catalyzes the interconversion of L-alanine and D-alanine. May also act on other amino acids.</text>
</comment>
<evidence type="ECO:0000256" key="6">
    <source>
        <dbReference type="PIRSR" id="PIRSR600821-52"/>
    </source>
</evidence>
<evidence type="ECO:0000256" key="4">
    <source>
        <dbReference type="HAMAP-Rule" id="MF_01201"/>
    </source>
</evidence>
<dbReference type="Pfam" id="PF00842">
    <property type="entry name" value="Ala_racemase_C"/>
    <property type="match status" value="1"/>
</dbReference>
<dbReference type="PROSITE" id="PS00395">
    <property type="entry name" value="ALANINE_RACEMASE"/>
    <property type="match status" value="1"/>
</dbReference>
<organism evidence="8 9">
    <name type="scientific">Paenibacillus glacialis</name>
    <dbReference type="NCBI Taxonomy" id="494026"/>
    <lineage>
        <taxon>Bacteria</taxon>
        <taxon>Bacillati</taxon>
        <taxon>Bacillota</taxon>
        <taxon>Bacilli</taxon>
        <taxon>Bacillales</taxon>
        <taxon>Paenibacillaceae</taxon>
        <taxon>Paenibacillus</taxon>
    </lineage>
</organism>
<feature type="active site" description="Proton acceptor; specific for D-alanine" evidence="4">
    <location>
        <position position="43"/>
    </location>
</feature>
<dbReference type="GO" id="GO:0008784">
    <property type="term" value="F:alanine racemase activity"/>
    <property type="evidence" value="ECO:0007669"/>
    <property type="project" value="UniProtKB-UniRule"/>
</dbReference>
<dbReference type="InterPro" id="IPR020622">
    <property type="entry name" value="Ala_racemase_pyridoxalP-BS"/>
</dbReference>
<dbReference type="FunFam" id="3.20.20.10:FF:000002">
    <property type="entry name" value="Alanine racemase"/>
    <property type="match status" value="1"/>
</dbReference>
<dbReference type="GO" id="GO:0030632">
    <property type="term" value="P:D-alanine biosynthetic process"/>
    <property type="evidence" value="ECO:0007669"/>
    <property type="project" value="UniProtKB-UniRule"/>
</dbReference>
<name>A0A168KVK9_9BACL</name>
<keyword evidence="2 4" id="KW-0663">Pyridoxal phosphate</keyword>
<evidence type="ECO:0000256" key="2">
    <source>
        <dbReference type="ARBA" id="ARBA00022898"/>
    </source>
</evidence>
<feature type="active site" description="Proton acceptor; specific for L-alanine" evidence="4">
    <location>
        <position position="270"/>
    </location>
</feature>
<comment type="catalytic activity">
    <reaction evidence="4">
        <text>L-alanine = D-alanine</text>
        <dbReference type="Rhea" id="RHEA:20249"/>
        <dbReference type="ChEBI" id="CHEBI:57416"/>
        <dbReference type="ChEBI" id="CHEBI:57972"/>
        <dbReference type="EC" id="5.1.1.1"/>
    </reaction>
</comment>
<dbReference type="PANTHER" id="PTHR30511:SF0">
    <property type="entry name" value="ALANINE RACEMASE, CATABOLIC-RELATED"/>
    <property type="match status" value="1"/>
</dbReference>
<dbReference type="EMBL" id="LVJH01000021">
    <property type="protein sequence ID" value="OAB42527.1"/>
    <property type="molecule type" value="Genomic_DNA"/>
</dbReference>
<dbReference type="AlphaFoldDB" id="A0A168KVK9"/>
<accession>A0A168KVK9</accession>
<comment type="pathway">
    <text evidence="4">Amino-acid biosynthesis; D-alanine biosynthesis; D-alanine from L-alanine: step 1/1.</text>
</comment>
<evidence type="ECO:0000256" key="5">
    <source>
        <dbReference type="PIRSR" id="PIRSR600821-50"/>
    </source>
</evidence>
<dbReference type="HAMAP" id="MF_01201">
    <property type="entry name" value="Ala_racemase"/>
    <property type="match status" value="1"/>
</dbReference>
<dbReference type="PRINTS" id="PR00992">
    <property type="entry name" value="ALARACEMASE"/>
</dbReference>
<proteinExistence type="inferred from homology"/>
<dbReference type="NCBIfam" id="TIGR00492">
    <property type="entry name" value="alr"/>
    <property type="match status" value="1"/>
</dbReference>
<dbReference type="Pfam" id="PF01168">
    <property type="entry name" value="Ala_racemase_N"/>
    <property type="match status" value="1"/>
</dbReference>
<evidence type="ECO:0000259" key="7">
    <source>
        <dbReference type="SMART" id="SM01005"/>
    </source>
</evidence>
<dbReference type="STRING" id="494026.PGLA_12525"/>
<dbReference type="GO" id="GO:0030170">
    <property type="term" value="F:pyridoxal phosphate binding"/>
    <property type="evidence" value="ECO:0007669"/>
    <property type="project" value="UniProtKB-UniRule"/>
</dbReference>
<keyword evidence="3 4" id="KW-0413">Isomerase</keyword>
<feature type="modified residue" description="N6-(pyridoxal phosphate)lysine" evidence="4 5">
    <location>
        <position position="43"/>
    </location>
</feature>
<gene>
    <name evidence="8" type="ORF">PGLA_12525</name>
</gene>
<dbReference type="Gene3D" id="2.40.37.10">
    <property type="entry name" value="Lyase, Ornithine Decarboxylase, Chain A, domain 1"/>
    <property type="match status" value="1"/>
</dbReference>
<dbReference type="SUPFAM" id="SSF50621">
    <property type="entry name" value="Alanine racemase C-terminal domain-like"/>
    <property type="match status" value="1"/>
</dbReference>
<evidence type="ECO:0000313" key="9">
    <source>
        <dbReference type="Proteomes" id="UP000076967"/>
    </source>
</evidence>
<evidence type="ECO:0000256" key="3">
    <source>
        <dbReference type="ARBA" id="ARBA00023235"/>
    </source>
</evidence>
<dbReference type="Gene3D" id="3.20.20.10">
    <property type="entry name" value="Alanine racemase"/>
    <property type="match status" value="1"/>
</dbReference>
<dbReference type="Proteomes" id="UP000076967">
    <property type="component" value="Unassembled WGS sequence"/>
</dbReference>
<dbReference type="InterPro" id="IPR009006">
    <property type="entry name" value="Ala_racemase/Decarboxylase_C"/>
</dbReference>
<reference evidence="8 9" key="1">
    <citation type="submission" date="2016-03" db="EMBL/GenBank/DDBJ databases">
        <title>Draft genome sequence of Paenibacillus glacialis DSM 22343.</title>
        <authorList>
            <person name="Shin S.-K."/>
            <person name="Yi H."/>
        </authorList>
    </citation>
    <scope>NUCLEOTIDE SEQUENCE [LARGE SCALE GENOMIC DNA]</scope>
    <source>
        <strain evidence="8 9">DSM 22343</strain>
    </source>
</reference>
<evidence type="ECO:0000313" key="8">
    <source>
        <dbReference type="EMBL" id="OAB42527.1"/>
    </source>
</evidence>
<dbReference type="PANTHER" id="PTHR30511">
    <property type="entry name" value="ALANINE RACEMASE"/>
    <property type="match status" value="1"/>
</dbReference>
<feature type="domain" description="Alanine racemase C-terminal" evidence="7">
    <location>
        <begin position="249"/>
        <end position="378"/>
    </location>
</feature>
<comment type="cofactor">
    <cofactor evidence="1 4 5">
        <name>pyridoxal 5'-phosphate</name>
        <dbReference type="ChEBI" id="CHEBI:597326"/>
    </cofactor>
</comment>
<dbReference type="SUPFAM" id="SSF51419">
    <property type="entry name" value="PLP-binding barrel"/>
    <property type="match status" value="1"/>
</dbReference>
<feature type="binding site" evidence="4 6">
    <location>
        <position position="137"/>
    </location>
    <ligand>
        <name>substrate</name>
    </ligand>
</feature>
<dbReference type="SMART" id="SM01005">
    <property type="entry name" value="Ala_racemase_C"/>
    <property type="match status" value="1"/>
</dbReference>
<dbReference type="InterPro" id="IPR029066">
    <property type="entry name" value="PLP-binding_barrel"/>
</dbReference>
<feature type="binding site" evidence="4 6">
    <location>
        <position position="319"/>
    </location>
    <ligand>
        <name>substrate</name>
    </ligand>
</feature>
<dbReference type="InterPro" id="IPR011079">
    <property type="entry name" value="Ala_racemase_C"/>
</dbReference>
<comment type="caution">
    <text evidence="8">The sequence shown here is derived from an EMBL/GenBank/DDBJ whole genome shotgun (WGS) entry which is preliminary data.</text>
</comment>
<dbReference type="InterPro" id="IPR000821">
    <property type="entry name" value="Ala_racemase"/>
</dbReference>
<dbReference type="GO" id="GO:0005829">
    <property type="term" value="C:cytosol"/>
    <property type="evidence" value="ECO:0007669"/>
    <property type="project" value="TreeGrafter"/>
</dbReference>
<dbReference type="InterPro" id="IPR001608">
    <property type="entry name" value="Ala_racemase_N"/>
</dbReference>
<keyword evidence="9" id="KW-1185">Reference proteome</keyword>
<sequence>MRGKKPANKHRAWAEINLVHLKHNLLELKSVLPLDCNIMGVVKADAYGHGSIQVARYLNKAGVRHFAVAECSEGVTLRKQGIKGEILVLGYTSPRCYRDLIRYNLTQTIISADYGESINEYGRKIKVHIKIDTGMRRLGESNGNMEQICCMYRHTNLQVTGTYSHLSVPDSHQQDDISYTLAQINRFYEVIGQLKSEGINPGTLHIQSSYGILNYPDIHCGLARPGIALYGLTCNEEDKINTRVCLRPVLSLKAKITLVKTIKAENSVGYGRNYVTTQDSKIATVSIGYADGVPRALFEKGGYVLVRGKKAKIAGNICMDQMMIDVTSIDGVQEGDTVTLIGQDGEEWITTGHVASLCGTITNEILSRIGNRVERVYIV</sequence>
<evidence type="ECO:0000256" key="1">
    <source>
        <dbReference type="ARBA" id="ARBA00001933"/>
    </source>
</evidence>
<dbReference type="UniPathway" id="UPA00042">
    <property type="reaction ID" value="UER00497"/>
</dbReference>
<protein>
    <recommendedName>
        <fullName evidence="4">Alanine racemase</fullName>
        <ecNumber evidence="4">5.1.1.1</ecNumber>
    </recommendedName>
</protein>
<comment type="similarity">
    <text evidence="4">Belongs to the alanine racemase family.</text>
</comment>
<dbReference type="EC" id="5.1.1.1" evidence="4"/>